<name>A0A0F8XWI4_9ZZZZ</name>
<feature type="compositionally biased region" description="Low complexity" evidence="1">
    <location>
        <begin position="67"/>
        <end position="90"/>
    </location>
</feature>
<organism evidence="2">
    <name type="scientific">marine sediment metagenome</name>
    <dbReference type="NCBI Taxonomy" id="412755"/>
    <lineage>
        <taxon>unclassified sequences</taxon>
        <taxon>metagenomes</taxon>
        <taxon>ecological metagenomes</taxon>
    </lineage>
</organism>
<sequence>PDEPPTTLSDSPPDEPPKMPQTRSRGRWAASIVAAFLLFAVGTGALKSDVGDSSSSPNSVAATETKAAPSDGSSAPPAADEPLEAVVADPTPSPVPTVAPTPEPVASAPAPTLNPTPALTVAPTPTPNVAPAPSGVHVGNLVPRVEQHGHGAKVKVSVEVYVHDSAHSPIEGAAVSGQWTGASGSTSCTTGATSFCTVQTGPISVPGSVTFTVTGITYNGLDYQPAHNHDAGGDNNGTSITVTF</sequence>
<accession>A0A0F8XWI4</accession>
<feature type="region of interest" description="Disordered" evidence="1">
    <location>
        <begin position="1"/>
        <end position="26"/>
    </location>
</feature>
<gene>
    <name evidence="2" type="ORF">LCGC14_2972250</name>
</gene>
<evidence type="ECO:0000256" key="1">
    <source>
        <dbReference type="SAM" id="MobiDB-lite"/>
    </source>
</evidence>
<dbReference type="EMBL" id="LAZR01060458">
    <property type="protein sequence ID" value="KKK65625.1"/>
    <property type="molecule type" value="Genomic_DNA"/>
</dbReference>
<proteinExistence type="predicted"/>
<feature type="non-terminal residue" evidence="2">
    <location>
        <position position="1"/>
    </location>
</feature>
<feature type="compositionally biased region" description="Polar residues" evidence="1">
    <location>
        <begin position="1"/>
        <end position="10"/>
    </location>
</feature>
<feature type="compositionally biased region" description="Pro residues" evidence="1">
    <location>
        <begin position="91"/>
        <end position="103"/>
    </location>
</feature>
<protein>
    <submittedName>
        <fullName evidence="2">Uncharacterized protein</fullName>
    </submittedName>
</protein>
<reference evidence="2" key="1">
    <citation type="journal article" date="2015" name="Nature">
        <title>Complex archaea that bridge the gap between prokaryotes and eukaryotes.</title>
        <authorList>
            <person name="Spang A."/>
            <person name="Saw J.H."/>
            <person name="Jorgensen S.L."/>
            <person name="Zaremba-Niedzwiedzka K."/>
            <person name="Martijn J."/>
            <person name="Lind A.E."/>
            <person name="van Eijk R."/>
            <person name="Schleper C."/>
            <person name="Guy L."/>
            <person name="Ettema T.J."/>
        </authorList>
    </citation>
    <scope>NUCLEOTIDE SEQUENCE</scope>
</reference>
<feature type="compositionally biased region" description="Low complexity" evidence="1">
    <location>
        <begin position="51"/>
        <end position="60"/>
    </location>
</feature>
<comment type="caution">
    <text evidence="2">The sequence shown here is derived from an EMBL/GenBank/DDBJ whole genome shotgun (WGS) entry which is preliminary data.</text>
</comment>
<feature type="region of interest" description="Disordered" evidence="1">
    <location>
        <begin position="46"/>
        <end position="132"/>
    </location>
</feature>
<dbReference type="AlphaFoldDB" id="A0A0F8XWI4"/>
<evidence type="ECO:0000313" key="2">
    <source>
        <dbReference type="EMBL" id="KKK65625.1"/>
    </source>
</evidence>
<feature type="compositionally biased region" description="Low complexity" evidence="1">
    <location>
        <begin position="104"/>
        <end position="123"/>
    </location>
</feature>